<evidence type="ECO:0000313" key="2">
    <source>
        <dbReference type="EMBL" id="ASO22838.1"/>
    </source>
</evidence>
<dbReference type="Proteomes" id="UP000204221">
    <property type="component" value="Chromosome"/>
</dbReference>
<gene>
    <name evidence="2" type="ORF">AHOG_26165</name>
</gene>
<evidence type="ECO:0000313" key="3">
    <source>
        <dbReference type="Proteomes" id="UP000204221"/>
    </source>
</evidence>
<organism evidence="2 3">
    <name type="scientific">Actinoalloteichus hoggarensis</name>
    <dbReference type="NCBI Taxonomy" id="1470176"/>
    <lineage>
        <taxon>Bacteria</taxon>
        <taxon>Bacillati</taxon>
        <taxon>Actinomycetota</taxon>
        <taxon>Actinomycetes</taxon>
        <taxon>Pseudonocardiales</taxon>
        <taxon>Pseudonocardiaceae</taxon>
        <taxon>Actinoalloteichus</taxon>
    </lineage>
</organism>
<evidence type="ECO:0000256" key="1">
    <source>
        <dbReference type="SAM" id="MobiDB-lite"/>
    </source>
</evidence>
<feature type="compositionally biased region" description="Gly residues" evidence="1">
    <location>
        <begin position="1"/>
        <end position="10"/>
    </location>
</feature>
<dbReference type="AlphaFoldDB" id="A0A221W9U7"/>
<reference evidence="2 3" key="1">
    <citation type="submission" date="2017-07" db="EMBL/GenBank/DDBJ databases">
        <title>Complete genome sequence of Actinoalloteichus hoggarensis DSM 45943, type strain of Actinoalloteichus hoggarensis.</title>
        <authorList>
            <person name="Ruckert C."/>
            <person name="Nouioui I."/>
            <person name="Willmese J."/>
            <person name="van Wezel G."/>
            <person name="Klenk H.-P."/>
            <person name="Kalinowski J."/>
            <person name="Zotchev S.B."/>
        </authorList>
    </citation>
    <scope>NUCLEOTIDE SEQUENCE [LARGE SCALE GENOMIC DNA]</scope>
    <source>
        <strain evidence="2 3">DSM 45943</strain>
    </source>
</reference>
<dbReference type="KEGG" id="ahg:AHOG_26165"/>
<dbReference type="Pfam" id="PF10969">
    <property type="entry name" value="DUF2771"/>
    <property type="match status" value="1"/>
</dbReference>
<keyword evidence="3" id="KW-1185">Reference proteome</keyword>
<protein>
    <recommendedName>
        <fullName evidence="4">DUF2771 domain-containing protein</fullName>
    </recommendedName>
</protein>
<proteinExistence type="predicted"/>
<sequence length="203" mass="21512">MPSADGGTGIAAGPDGRDSGTSPTTRSAAGRRRTRLPVVSDAPPVNRSRLARLAATMLACLTVAGCAAPATPRVSFYADRETIHVEPAQLCDAQLTECSVNEAAVGVLRVPPGAPLQISVPHHVGDTPWQVVFRYRVDGEVVDGRSEVFAPEERLAYTLRLPEADAQLEAVEVQRFGAVLVEDPETGVGFITSGIWVLSVDDR</sequence>
<feature type="region of interest" description="Disordered" evidence="1">
    <location>
        <begin position="1"/>
        <end position="33"/>
    </location>
</feature>
<accession>A0A221W9U7</accession>
<dbReference type="EMBL" id="CP022521">
    <property type="protein sequence ID" value="ASO22838.1"/>
    <property type="molecule type" value="Genomic_DNA"/>
</dbReference>
<name>A0A221W9U7_9PSEU</name>
<evidence type="ECO:0008006" key="4">
    <source>
        <dbReference type="Google" id="ProtNLM"/>
    </source>
</evidence>
<dbReference type="InterPro" id="IPR024495">
    <property type="entry name" value="DUF2771"/>
</dbReference>